<dbReference type="PANTHER" id="PTHR30606">
    <property type="entry name" value="LIPID A BIOSYNTHESIS LAUROYL ACYLTRANSFERASE"/>
    <property type="match status" value="1"/>
</dbReference>
<dbReference type="GO" id="GO:0009247">
    <property type="term" value="P:glycolipid biosynthetic process"/>
    <property type="evidence" value="ECO:0007669"/>
    <property type="project" value="UniProtKB-ARBA"/>
</dbReference>
<proteinExistence type="predicted"/>
<evidence type="ECO:0000256" key="5">
    <source>
        <dbReference type="ARBA" id="ARBA00023136"/>
    </source>
</evidence>
<evidence type="ECO:0000256" key="3">
    <source>
        <dbReference type="ARBA" id="ARBA00022519"/>
    </source>
</evidence>
<keyword evidence="6 7" id="KW-0012">Acyltransferase</keyword>
<evidence type="ECO:0000256" key="6">
    <source>
        <dbReference type="ARBA" id="ARBA00023315"/>
    </source>
</evidence>
<keyword evidence="8" id="KW-1185">Reference proteome</keyword>
<dbReference type="RefSeq" id="WP_179747643.1">
    <property type="nucleotide sequence ID" value="NZ_JACCBU010000001.1"/>
</dbReference>
<evidence type="ECO:0000256" key="4">
    <source>
        <dbReference type="ARBA" id="ARBA00022679"/>
    </source>
</evidence>
<dbReference type="AlphaFoldDB" id="A0A7Y9L8S1"/>
<dbReference type="GO" id="GO:0008913">
    <property type="term" value="F:Kdo2-lipid IVA acyltransferase activity"/>
    <property type="evidence" value="ECO:0007669"/>
    <property type="project" value="UniProtKB-EC"/>
</dbReference>
<dbReference type="CDD" id="cd07984">
    <property type="entry name" value="LPLAT_LABLAT-like"/>
    <property type="match status" value="1"/>
</dbReference>
<dbReference type="GO" id="GO:0005886">
    <property type="term" value="C:plasma membrane"/>
    <property type="evidence" value="ECO:0007669"/>
    <property type="project" value="UniProtKB-SubCell"/>
</dbReference>
<evidence type="ECO:0000256" key="2">
    <source>
        <dbReference type="ARBA" id="ARBA00022475"/>
    </source>
</evidence>
<reference evidence="7 8" key="1">
    <citation type="submission" date="2020-07" db="EMBL/GenBank/DDBJ databases">
        <title>Sequencing the genomes of 1000 actinobacteria strains.</title>
        <authorList>
            <person name="Klenk H.-P."/>
        </authorList>
    </citation>
    <scope>NUCLEOTIDE SEQUENCE [LARGE SCALE GENOMIC DNA]</scope>
    <source>
        <strain evidence="7 8">DSM 22083</strain>
    </source>
</reference>
<organism evidence="7 8">
    <name type="scientific">Microlunatus parietis</name>
    <dbReference type="NCBI Taxonomy" id="682979"/>
    <lineage>
        <taxon>Bacteria</taxon>
        <taxon>Bacillati</taxon>
        <taxon>Actinomycetota</taxon>
        <taxon>Actinomycetes</taxon>
        <taxon>Propionibacteriales</taxon>
        <taxon>Propionibacteriaceae</taxon>
        <taxon>Microlunatus</taxon>
    </lineage>
</organism>
<dbReference type="InterPro" id="IPR004960">
    <property type="entry name" value="LipA_acyltrans"/>
</dbReference>
<comment type="subcellular location">
    <subcellularLocation>
        <location evidence="1">Cell inner membrane</location>
    </subcellularLocation>
</comment>
<evidence type="ECO:0000256" key="1">
    <source>
        <dbReference type="ARBA" id="ARBA00004533"/>
    </source>
</evidence>
<keyword evidence="5" id="KW-0472">Membrane</keyword>
<comment type="caution">
    <text evidence="7">The sequence shown here is derived from an EMBL/GenBank/DDBJ whole genome shotgun (WGS) entry which is preliminary data.</text>
</comment>
<keyword evidence="2" id="KW-1003">Cell membrane</keyword>
<keyword evidence="3" id="KW-0997">Cell inner membrane</keyword>
<accession>A0A7Y9L8S1</accession>
<dbReference type="NCBIfam" id="NF005919">
    <property type="entry name" value="PRK07920.1"/>
    <property type="match status" value="1"/>
</dbReference>
<gene>
    <name evidence="7" type="ORF">BKA15_000091</name>
</gene>
<evidence type="ECO:0000313" key="7">
    <source>
        <dbReference type="EMBL" id="NYE68762.1"/>
    </source>
</evidence>
<evidence type="ECO:0000313" key="8">
    <source>
        <dbReference type="Proteomes" id="UP000569914"/>
    </source>
</evidence>
<dbReference type="EC" id="2.3.1.241" evidence="7"/>
<name>A0A7Y9L8S1_9ACTN</name>
<keyword evidence="4 7" id="KW-0808">Transferase</keyword>
<dbReference type="Proteomes" id="UP000569914">
    <property type="component" value="Unassembled WGS sequence"/>
</dbReference>
<sequence>MRRRPDRSMVDSLLRGVYALGWRVAARIPDRVAEVIIAAGARLATAAGSAALATWRHNVTVLTSRPCPDDLVRRGVASYLRNFHQVLALARWSRAEIDRRVVLINDAALRAALDADGAVVVLPHSGNWDLAGAWACLNLRPVSTVAEELGEGEFAAFVKFREGLGMEVIAHTDPNALSTLIAAVKAGRLVCLIGDRDLAGSGVEVTWRLPYGKTATTRMPAGPAVVARRTGAALIPAVTRFAGRGLEVVLGDPVEHRPGRDGLVAMTQQVCDFFAAELPQQPEDWHLFQPFFPAEAAA</sequence>
<dbReference type="Pfam" id="PF03279">
    <property type="entry name" value="Lip_A_acyltrans"/>
    <property type="match status" value="1"/>
</dbReference>
<dbReference type="EMBL" id="JACCBU010000001">
    <property type="protein sequence ID" value="NYE68762.1"/>
    <property type="molecule type" value="Genomic_DNA"/>
</dbReference>
<dbReference type="PANTHER" id="PTHR30606:SF10">
    <property type="entry name" value="PHOSPHATIDYLINOSITOL MANNOSIDE ACYLTRANSFERASE"/>
    <property type="match status" value="1"/>
</dbReference>
<protein>
    <submittedName>
        <fullName evidence="7">KDO2-lipid IV(A) lauroyltransferase</fullName>
        <ecNumber evidence="7">2.3.1.241</ecNumber>
    </submittedName>
</protein>